<gene>
    <name evidence="1" type="ORF">MLD38_029355</name>
</gene>
<keyword evidence="2" id="KW-1185">Reference proteome</keyword>
<sequence length="175" mass="19414">MLSAVTNNSSIPRAALHEEQRDSFGRYSWSTYFARPTPNAQRPTLTHSSTFQKLRLRRPLHFGHPKVAAVPNLEPDPNLLSVPAFSIKRRSWHSPMLRMSNPDLVTANPVDAPFTLPSTPRFRVPIPSPNNGVLFNRGGHVFLLLATGTSPQTDFGVTPSLLLKTAFRLVLSPLV</sequence>
<proteinExistence type="predicted"/>
<protein>
    <submittedName>
        <fullName evidence="1">Uncharacterized protein</fullName>
    </submittedName>
</protein>
<comment type="caution">
    <text evidence="1">The sequence shown here is derived from an EMBL/GenBank/DDBJ whole genome shotgun (WGS) entry which is preliminary data.</text>
</comment>
<evidence type="ECO:0000313" key="2">
    <source>
        <dbReference type="Proteomes" id="UP001057402"/>
    </source>
</evidence>
<evidence type="ECO:0000313" key="1">
    <source>
        <dbReference type="EMBL" id="KAI4331139.1"/>
    </source>
</evidence>
<name>A0ACB9N3Q3_9MYRT</name>
<reference evidence="2" key="1">
    <citation type="journal article" date="2023" name="Front. Plant Sci.">
        <title>Chromosomal-level genome assembly of Melastoma candidum provides insights into trichome evolution.</title>
        <authorList>
            <person name="Zhong Y."/>
            <person name="Wu W."/>
            <person name="Sun C."/>
            <person name="Zou P."/>
            <person name="Liu Y."/>
            <person name="Dai S."/>
            <person name="Zhou R."/>
        </authorList>
    </citation>
    <scope>NUCLEOTIDE SEQUENCE [LARGE SCALE GENOMIC DNA]</scope>
</reference>
<accession>A0ACB9N3Q3</accession>
<dbReference type="Proteomes" id="UP001057402">
    <property type="component" value="Chromosome 8"/>
</dbReference>
<dbReference type="EMBL" id="CM042887">
    <property type="protein sequence ID" value="KAI4331139.1"/>
    <property type="molecule type" value="Genomic_DNA"/>
</dbReference>
<organism evidence="1 2">
    <name type="scientific">Melastoma candidum</name>
    <dbReference type="NCBI Taxonomy" id="119954"/>
    <lineage>
        <taxon>Eukaryota</taxon>
        <taxon>Viridiplantae</taxon>
        <taxon>Streptophyta</taxon>
        <taxon>Embryophyta</taxon>
        <taxon>Tracheophyta</taxon>
        <taxon>Spermatophyta</taxon>
        <taxon>Magnoliopsida</taxon>
        <taxon>eudicotyledons</taxon>
        <taxon>Gunneridae</taxon>
        <taxon>Pentapetalae</taxon>
        <taxon>rosids</taxon>
        <taxon>malvids</taxon>
        <taxon>Myrtales</taxon>
        <taxon>Melastomataceae</taxon>
        <taxon>Melastomatoideae</taxon>
        <taxon>Melastomateae</taxon>
        <taxon>Melastoma</taxon>
    </lineage>
</organism>